<dbReference type="Proteomes" id="UP001049176">
    <property type="component" value="Chromosome 5"/>
</dbReference>
<keyword evidence="1" id="KW-1133">Transmembrane helix</keyword>
<evidence type="ECO:0000313" key="2">
    <source>
        <dbReference type="EMBL" id="KAG7091967.1"/>
    </source>
</evidence>
<accession>A0A9P7URP0</accession>
<keyword evidence="1" id="KW-0812">Transmembrane</keyword>
<dbReference type="GeneID" id="66077432"/>
<comment type="caution">
    <text evidence="2">The sequence shown here is derived from an EMBL/GenBank/DDBJ whole genome shotgun (WGS) entry which is preliminary data.</text>
</comment>
<feature type="transmembrane region" description="Helical" evidence="1">
    <location>
        <begin position="12"/>
        <end position="29"/>
    </location>
</feature>
<name>A0A9P7URP0_9AGAR</name>
<dbReference type="AlphaFoldDB" id="A0A9P7URP0"/>
<keyword evidence="1" id="KW-0472">Membrane</keyword>
<organism evidence="2 3">
    <name type="scientific">Marasmius oreades</name>
    <name type="common">fairy-ring Marasmius</name>
    <dbReference type="NCBI Taxonomy" id="181124"/>
    <lineage>
        <taxon>Eukaryota</taxon>
        <taxon>Fungi</taxon>
        <taxon>Dikarya</taxon>
        <taxon>Basidiomycota</taxon>
        <taxon>Agaricomycotina</taxon>
        <taxon>Agaricomycetes</taxon>
        <taxon>Agaricomycetidae</taxon>
        <taxon>Agaricales</taxon>
        <taxon>Marasmiineae</taxon>
        <taxon>Marasmiaceae</taxon>
        <taxon>Marasmius</taxon>
    </lineage>
</organism>
<dbReference type="RefSeq" id="XP_043008437.1">
    <property type="nucleotide sequence ID" value="XM_043153153.1"/>
</dbReference>
<proteinExistence type="predicted"/>
<reference evidence="2" key="1">
    <citation type="journal article" date="2021" name="Genome Biol. Evol.">
        <title>The assembled and annotated genome of the fairy-ring fungus Marasmius oreades.</title>
        <authorList>
            <person name="Hiltunen M."/>
            <person name="Ament-Velasquez S.L."/>
            <person name="Johannesson H."/>
        </authorList>
    </citation>
    <scope>NUCLEOTIDE SEQUENCE</scope>
    <source>
        <strain evidence="2">03SP1</strain>
    </source>
</reference>
<sequence length="107" mass="11900">MPSFPQNVAEDFSYSISIIWITFILAIANSQKLGQDQSRLRRILPTVSNALSCQVATPEVNQLLFSPHQSTGEEYDASIEPSLAPWFVLVDSRIEQNVLLANPTIPL</sequence>
<protein>
    <submittedName>
        <fullName evidence="2">Uncharacterized protein</fullName>
    </submittedName>
</protein>
<dbReference type="KEGG" id="more:E1B28_008356"/>
<evidence type="ECO:0000313" key="3">
    <source>
        <dbReference type="Proteomes" id="UP001049176"/>
    </source>
</evidence>
<keyword evidence="3" id="KW-1185">Reference proteome</keyword>
<evidence type="ECO:0000256" key="1">
    <source>
        <dbReference type="SAM" id="Phobius"/>
    </source>
</evidence>
<gene>
    <name evidence="2" type="ORF">E1B28_008356</name>
</gene>
<dbReference type="EMBL" id="CM032185">
    <property type="protein sequence ID" value="KAG7091967.1"/>
    <property type="molecule type" value="Genomic_DNA"/>
</dbReference>